<proteinExistence type="predicted"/>
<evidence type="ECO:0000313" key="1">
    <source>
        <dbReference type="EMBL" id="MBS5519973.1"/>
    </source>
</evidence>
<name>A0A943EHK6_9FIRM</name>
<accession>A0A943EHK6</accession>
<protein>
    <submittedName>
        <fullName evidence="1">Uncharacterized protein</fullName>
    </submittedName>
</protein>
<sequence>MVLARPESLRYTERENGRRIPMKKTVVSLLMAGLLLIGVPALAQEGDLPDPQWQAVVTEQGGTRWDLDTATIMKRGEGRVAGFRKTQTDGSYALTLGLFMKDRRMAPIMKLSVTKDHEIKERWRAEKEEWVTIETGSALEKVYDAVWKAPVSETLSKDSSHA</sequence>
<evidence type="ECO:0000313" key="2">
    <source>
        <dbReference type="Proteomes" id="UP000754226"/>
    </source>
</evidence>
<dbReference type="EMBL" id="JAGZCZ010000006">
    <property type="protein sequence ID" value="MBS5519973.1"/>
    <property type="molecule type" value="Genomic_DNA"/>
</dbReference>
<organism evidence="1 2">
    <name type="scientific">Acidaminococcus intestini</name>
    <dbReference type="NCBI Taxonomy" id="187327"/>
    <lineage>
        <taxon>Bacteria</taxon>
        <taxon>Bacillati</taxon>
        <taxon>Bacillota</taxon>
        <taxon>Negativicutes</taxon>
        <taxon>Acidaminococcales</taxon>
        <taxon>Acidaminococcaceae</taxon>
        <taxon>Acidaminococcus</taxon>
    </lineage>
</organism>
<comment type="caution">
    <text evidence="1">The sequence shown here is derived from an EMBL/GenBank/DDBJ whole genome shotgun (WGS) entry which is preliminary data.</text>
</comment>
<dbReference type="Proteomes" id="UP000754226">
    <property type="component" value="Unassembled WGS sequence"/>
</dbReference>
<reference evidence="1" key="1">
    <citation type="submission" date="2021-02" db="EMBL/GenBank/DDBJ databases">
        <title>Infant gut strain persistence is associated with maternal origin, phylogeny, and functional potential including surface adhesion and iron acquisition.</title>
        <authorList>
            <person name="Lou Y.C."/>
        </authorList>
    </citation>
    <scope>NUCLEOTIDE SEQUENCE</scope>
    <source>
        <strain evidence="1">L3_106_000M1_dasL3_106_000M1_concoct_15</strain>
    </source>
</reference>
<dbReference type="AlphaFoldDB" id="A0A943EHK6"/>
<gene>
    <name evidence="1" type="ORF">KHX13_06570</name>
</gene>